<dbReference type="EMBL" id="JADGJD010002250">
    <property type="protein sequence ID" value="KAJ3033714.1"/>
    <property type="molecule type" value="Genomic_DNA"/>
</dbReference>
<feature type="region of interest" description="Disordered" evidence="1">
    <location>
        <begin position="143"/>
        <end position="168"/>
    </location>
</feature>
<keyword evidence="3" id="KW-0732">Signal</keyword>
<evidence type="ECO:0000313" key="4">
    <source>
        <dbReference type="EMBL" id="KAJ3033714.1"/>
    </source>
</evidence>
<feature type="chain" id="PRO_5042161457" evidence="3">
    <location>
        <begin position="36"/>
        <end position="291"/>
    </location>
</feature>
<reference evidence="4" key="1">
    <citation type="submission" date="2020-05" db="EMBL/GenBank/DDBJ databases">
        <title>Phylogenomic resolution of chytrid fungi.</title>
        <authorList>
            <person name="Stajich J.E."/>
            <person name="Amses K."/>
            <person name="Simmons R."/>
            <person name="Seto K."/>
            <person name="Myers J."/>
            <person name="Bonds A."/>
            <person name="Quandt C.A."/>
            <person name="Barry K."/>
            <person name="Liu P."/>
            <person name="Grigoriev I."/>
            <person name="Longcore J.E."/>
            <person name="James T.Y."/>
        </authorList>
    </citation>
    <scope>NUCLEOTIDE SEQUENCE</scope>
    <source>
        <strain evidence="4">JEL0318</strain>
    </source>
</reference>
<feature type="region of interest" description="Disordered" evidence="1">
    <location>
        <begin position="74"/>
        <end position="103"/>
    </location>
</feature>
<feature type="transmembrane region" description="Helical" evidence="2">
    <location>
        <begin position="176"/>
        <end position="200"/>
    </location>
</feature>
<evidence type="ECO:0000256" key="3">
    <source>
        <dbReference type="SAM" id="SignalP"/>
    </source>
</evidence>
<gene>
    <name evidence="4" type="ORF">HK097_004750</name>
</gene>
<organism evidence="4 5">
    <name type="scientific">Rhizophlyctis rosea</name>
    <dbReference type="NCBI Taxonomy" id="64517"/>
    <lineage>
        <taxon>Eukaryota</taxon>
        <taxon>Fungi</taxon>
        <taxon>Fungi incertae sedis</taxon>
        <taxon>Chytridiomycota</taxon>
        <taxon>Chytridiomycota incertae sedis</taxon>
        <taxon>Chytridiomycetes</taxon>
        <taxon>Rhizophlyctidales</taxon>
        <taxon>Rhizophlyctidaceae</taxon>
        <taxon>Rhizophlyctis</taxon>
    </lineage>
</organism>
<dbReference type="Proteomes" id="UP001212841">
    <property type="component" value="Unassembled WGS sequence"/>
</dbReference>
<keyword evidence="2" id="KW-0812">Transmembrane</keyword>
<feature type="signal peptide" evidence="3">
    <location>
        <begin position="1"/>
        <end position="35"/>
    </location>
</feature>
<evidence type="ECO:0000256" key="2">
    <source>
        <dbReference type="SAM" id="Phobius"/>
    </source>
</evidence>
<protein>
    <submittedName>
        <fullName evidence="4">Uncharacterized protein</fullName>
    </submittedName>
</protein>
<accession>A0AAD5S170</accession>
<keyword evidence="2" id="KW-0472">Membrane</keyword>
<evidence type="ECO:0000256" key="1">
    <source>
        <dbReference type="SAM" id="MobiDB-lite"/>
    </source>
</evidence>
<keyword evidence="5" id="KW-1185">Reference proteome</keyword>
<sequence length="291" mass="31501">MSTYIPYPPYPSPCTYFRFLLVALSLLSLSSLAFAETAQGQVRTEASLVGRLTTEGKLTERNSSSLTNDTILAEETVPIPSPTTRSRKWRSSKTTTTPTPSIASRSDIASSIIDDAVIPQTTLAVDTPEINIPIIIFPTFTIPTSQSDTPPPDSESADSSKALHDPPTFAHNPKKIGILAGLLTTSTILLIALSICFILFRRRRRSFPILQSKHTPYPDDVDAYDSDTRRLTMDRDSSATNSSLCPPVNASLPLTYTPTKGRDMVMVPPRLVIDSVGVTPPPVAASPTTPT</sequence>
<evidence type="ECO:0000313" key="5">
    <source>
        <dbReference type="Proteomes" id="UP001212841"/>
    </source>
</evidence>
<comment type="caution">
    <text evidence="4">The sequence shown here is derived from an EMBL/GenBank/DDBJ whole genome shotgun (WGS) entry which is preliminary data.</text>
</comment>
<feature type="non-terminal residue" evidence="4">
    <location>
        <position position="291"/>
    </location>
</feature>
<dbReference type="AlphaFoldDB" id="A0AAD5S170"/>
<proteinExistence type="predicted"/>
<name>A0AAD5S170_9FUNG</name>
<keyword evidence="2" id="KW-1133">Transmembrane helix</keyword>
<feature type="compositionally biased region" description="Low complexity" evidence="1">
    <location>
        <begin position="92"/>
        <end position="103"/>
    </location>
</feature>